<proteinExistence type="predicted"/>
<reference evidence="1 2" key="1">
    <citation type="journal article" date="2016" name="Nat. Commun.">
        <title>Thousands of microbial genomes shed light on interconnected biogeochemical processes in an aquifer system.</title>
        <authorList>
            <person name="Anantharaman K."/>
            <person name="Brown C.T."/>
            <person name="Hug L.A."/>
            <person name="Sharon I."/>
            <person name="Castelle C.J."/>
            <person name="Probst A.J."/>
            <person name="Thomas B.C."/>
            <person name="Singh A."/>
            <person name="Wilkins M.J."/>
            <person name="Karaoz U."/>
            <person name="Brodie E.L."/>
            <person name="Williams K.H."/>
            <person name="Hubbard S.S."/>
            <person name="Banfield J.F."/>
        </authorList>
    </citation>
    <scope>NUCLEOTIDE SEQUENCE [LARGE SCALE GENOMIC DNA]</scope>
</reference>
<evidence type="ECO:0000313" key="2">
    <source>
        <dbReference type="Proteomes" id="UP000178721"/>
    </source>
</evidence>
<organism evidence="1 2">
    <name type="scientific">Candidatus Nealsonbacteria bacterium RIFCSPHIGHO2_01_FULL_43_31</name>
    <dbReference type="NCBI Taxonomy" id="1801665"/>
    <lineage>
        <taxon>Bacteria</taxon>
        <taxon>Candidatus Nealsoniibacteriota</taxon>
    </lineage>
</organism>
<accession>A0A1G2E430</accession>
<protein>
    <submittedName>
        <fullName evidence="1">Uncharacterized protein</fullName>
    </submittedName>
</protein>
<dbReference type="Proteomes" id="UP000178721">
    <property type="component" value="Unassembled WGS sequence"/>
</dbReference>
<dbReference type="EMBL" id="MHMA01000014">
    <property type="protein sequence ID" value="OGZ20412.1"/>
    <property type="molecule type" value="Genomic_DNA"/>
</dbReference>
<sequence length="140" mass="16068">MLRNRWQKAKSTVCVWLGSDRPKLTATVAVNQRMPGDRQHKPAWPRNDICEICSKKIHLNLRDVWIHDDHCEIRYRHIATPKTHKGIGTVGCIDSDTCGAIRSLLTREWGDEKQFSAAVEQLCQDCQVEAKGKYELIKSQ</sequence>
<evidence type="ECO:0000313" key="1">
    <source>
        <dbReference type="EMBL" id="OGZ20412.1"/>
    </source>
</evidence>
<comment type="caution">
    <text evidence="1">The sequence shown here is derived from an EMBL/GenBank/DDBJ whole genome shotgun (WGS) entry which is preliminary data.</text>
</comment>
<name>A0A1G2E430_9BACT</name>
<dbReference type="AlphaFoldDB" id="A0A1G2E430"/>
<gene>
    <name evidence="1" type="ORF">A2654_00540</name>
</gene>